<evidence type="ECO:0000256" key="5">
    <source>
        <dbReference type="ARBA" id="ARBA00022679"/>
    </source>
</evidence>
<keyword evidence="8" id="KW-0289">Folate biosynthesis</keyword>
<dbReference type="CDD" id="cd00739">
    <property type="entry name" value="DHPS"/>
    <property type="match status" value="1"/>
</dbReference>
<dbReference type="GO" id="GO:0046654">
    <property type="term" value="P:tetrahydrofolate biosynthetic process"/>
    <property type="evidence" value="ECO:0007669"/>
    <property type="project" value="TreeGrafter"/>
</dbReference>
<evidence type="ECO:0000259" key="9">
    <source>
        <dbReference type="PROSITE" id="PS50972"/>
    </source>
</evidence>
<dbReference type="EMBL" id="JABBNU010000006">
    <property type="protein sequence ID" value="NMM48820.1"/>
    <property type="molecule type" value="Genomic_DNA"/>
</dbReference>
<organism evidence="10 11">
    <name type="scientific">Marinigracilibium pacificum</name>
    <dbReference type="NCBI Taxonomy" id="2729599"/>
    <lineage>
        <taxon>Bacteria</taxon>
        <taxon>Pseudomonadati</taxon>
        <taxon>Bacteroidota</taxon>
        <taxon>Cytophagia</taxon>
        <taxon>Cytophagales</taxon>
        <taxon>Flammeovirgaceae</taxon>
        <taxon>Marinigracilibium</taxon>
    </lineage>
</organism>
<dbReference type="EC" id="2.5.1.15" evidence="4"/>
<protein>
    <recommendedName>
        <fullName evidence="4">dihydropteroate synthase</fullName>
        <ecNumber evidence="4">2.5.1.15</ecNumber>
    </recommendedName>
</protein>
<dbReference type="Proteomes" id="UP000559010">
    <property type="component" value="Unassembled WGS sequence"/>
</dbReference>
<name>A0A848J2Q2_9BACT</name>
<evidence type="ECO:0000256" key="1">
    <source>
        <dbReference type="ARBA" id="ARBA00000012"/>
    </source>
</evidence>
<dbReference type="SUPFAM" id="SSF51717">
    <property type="entry name" value="Dihydropteroate synthetase-like"/>
    <property type="match status" value="1"/>
</dbReference>
<evidence type="ECO:0000256" key="8">
    <source>
        <dbReference type="ARBA" id="ARBA00022909"/>
    </source>
</evidence>
<dbReference type="InterPro" id="IPR006390">
    <property type="entry name" value="DHP_synth_dom"/>
</dbReference>
<dbReference type="AlphaFoldDB" id="A0A848J2Q2"/>
<keyword evidence="7" id="KW-0460">Magnesium</keyword>
<evidence type="ECO:0000313" key="10">
    <source>
        <dbReference type="EMBL" id="NMM48820.1"/>
    </source>
</evidence>
<dbReference type="PANTHER" id="PTHR20941:SF1">
    <property type="entry name" value="FOLIC ACID SYNTHESIS PROTEIN FOL1"/>
    <property type="match status" value="1"/>
</dbReference>
<keyword evidence="5 10" id="KW-0808">Transferase</keyword>
<dbReference type="InterPro" id="IPR045031">
    <property type="entry name" value="DHP_synth-like"/>
</dbReference>
<evidence type="ECO:0000256" key="2">
    <source>
        <dbReference type="ARBA" id="ARBA00001946"/>
    </source>
</evidence>
<dbReference type="PROSITE" id="PS50972">
    <property type="entry name" value="PTERIN_BINDING"/>
    <property type="match status" value="1"/>
</dbReference>
<dbReference type="InterPro" id="IPR011005">
    <property type="entry name" value="Dihydropteroate_synth-like_sf"/>
</dbReference>
<dbReference type="GO" id="GO:0046872">
    <property type="term" value="F:metal ion binding"/>
    <property type="evidence" value="ECO:0007669"/>
    <property type="project" value="UniProtKB-KW"/>
</dbReference>
<dbReference type="Gene3D" id="3.20.20.20">
    <property type="entry name" value="Dihydropteroate synthase-like"/>
    <property type="match status" value="1"/>
</dbReference>
<dbReference type="Pfam" id="PF00809">
    <property type="entry name" value="Pterin_bind"/>
    <property type="match status" value="1"/>
</dbReference>
<feature type="domain" description="Pterin-binding" evidence="9">
    <location>
        <begin position="15"/>
        <end position="266"/>
    </location>
</feature>
<proteinExistence type="predicted"/>
<evidence type="ECO:0000256" key="7">
    <source>
        <dbReference type="ARBA" id="ARBA00022842"/>
    </source>
</evidence>
<evidence type="ECO:0000256" key="3">
    <source>
        <dbReference type="ARBA" id="ARBA00004763"/>
    </source>
</evidence>
<comment type="catalytic activity">
    <reaction evidence="1">
        <text>(7,8-dihydropterin-6-yl)methyl diphosphate + 4-aminobenzoate = 7,8-dihydropteroate + diphosphate</text>
        <dbReference type="Rhea" id="RHEA:19949"/>
        <dbReference type="ChEBI" id="CHEBI:17836"/>
        <dbReference type="ChEBI" id="CHEBI:17839"/>
        <dbReference type="ChEBI" id="CHEBI:33019"/>
        <dbReference type="ChEBI" id="CHEBI:72950"/>
        <dbReference type="EC" id="2.5.1.15"/>
    </reaction>
</comment>
<reference evidence="10 11" key="1">
    <citation type="submission" date="2020-04" db="EMBL/GenBank/DDBJ databases">
        <title>Flammeovirgaceae bacterium KN852 isolated from deep sea.</title>
        <authorList>
            <person name="Zhang D.-C."/>
        </authorList>
    </citation>
    <scope>NUCLEOTIDE SEQUENCE [LARGE SCALE GENOMIC DNA]</scope>
    <source>
        <strain evidence="10 11">KN852</strain>
    </source>
</reference>
<dbReference type="PROSITE" id="PS00793">
    <property type="entry name" value="DHPS_2"/>
    <property type="match status" value="1"/>
</dbReference>
<dbReference type="GO" id="GO:0046656">
    <property type="term" value="P:folic acid biosynthetic process"/>
    <property type="evidence" value="ECO:0007669"/>
    <property type="project" value="UniProtKB-KW"/>
</dbReference>
<evidence type="ECO:0000256" key="6">
    <source>
        <dbReference type="ARBA" id="ARBA00022723"/>
    </source>
</evidence>
<dbReference type="InterPro" id="IPR000489">
    <property type="entry name" value="Pterin-binding_dom"/>
</dbReference>
<evidence type="ECO:0000256" key="4">
    <source>
        <dbReference type="ARBA" id="ARBA00012458"/>
    </source>
</evidence>
<dbReference type="GO" id="GO:0004156">
    <property type="term" value="F:dihydropteroate synthase activity"/>
    <property type="evidence" value="ECO:0007669"/>
    <property type="project" value="UniProtKB-EC"/>
</dbReference>
<comment type="cofactor">
    <cofactor evidence="2">
        <name>Mg(2+)</name>
        <dbReference type="ChEBI" id="CHEBI:18420"/>
    </cofactor>
</comment>
<dbReference type="GO" id="GO:0005829">
    <property type="term" value="C:cytosol"/>
    <property type="evidence" value="ECO:0007669"/>
    <property type="project" value="TreeGrafter"/>
</dbReference>
<keyword evidence="6" id="KW-0479">Metal-binding</keyword>
<keyword evidence="11" id="KW-1185">Reference proteome</keyword>
<sequence>MTLKIRGKLLNLNTPVVMGIINLTNDSFYSESRVDDNLLMQRVEKMISEGASILDLGAYSTRPGAIEIPIEEETKKIVNAVTTIKREFPEVILSIDTFRSQVAESALDAGAEIINDVSGGDADHDMFNLIIKKNCPYILMHMRGTPQTMQSLTEYKNVTEEVVMSLAQKVRHLRNEGVSDLIADPGFGFAKTVEQNYEMLKNLAYFKEIGVPLLVGVSRKSMIYKPLGVSSKEALNGTTALNMIALEKGANILRVHDVKEAVECIKLFNLINT</sequence>
<dbReference type="RefSeq" id="WP_169681157.1">
    <property type="nucleotide sequence ID" value="NZ_JABBNU010000006.1"/>
</dbReference>
<dbReference type="NCBIfam" id="TIGR01496">
    <property type="entry name" value="DHPS"/>
    <property type="match status" value="1"/>
</dbReference>
<comment type="pathway">
    <text evidence="3">Cofactor biosynthesis; tetrahydrofolate biosynthesis; 7,8-dihydrofolate from 2-amino-4-hydroxy-6-hydroxymethyl-7,8-dihydropteridine diphosphate and 4-aminobenzoate: step 1/2.</text>
</comment>
<dbReference type="PANTHER" id="PTHR20941">
    <property type="entry name" value="FOLATE SYNTHESIS PROTEINS"/>
    <property type="match status" value="1"/>
</dbReference>
<accession>A0A848J2Q2</accession>
<evidence type="ECO:0000313" key="11">
    <source>
        <dbReference type="Proteomes" id="UP000559010"/>
    </source>
</evidence>
<gene>
    <name evidence="10" type="primary">folP</name>
    <name evidence="10" type="ORF">HH304_10450</name>
</gene>
<comment type="caution">
    <text evidence="10">The sequence shown here is derived from an EMBL/GenBank/DDBJ whole genome shotgun (WGS) entry which is preliminary data.</text>
</comment>